<dbReference type="PANTHER" id="PTHR43146:SF1">
    <property type="entry name" value="CANCER-RELATED NUCLEOSIDE-TRIPHOSPHATASE"/>
    <property type="match status" value="1"/>
</dbReference>
<dbReference type="GO" id="GO:0005524">
    <property type="term" value="F:ATP binding"/>
    <property type="evidence" value="ECO:0007669"/>
    <property type="project" value="UniProtKB-KW"/>
</dbReference>
<feature type="compositionally biased region" description="Acidic residues" evidence="4">
    <location>
        <begin position="77"/>
        <end position="86"/>
    </location>
</feature>
<evidence type="ECO:0000256" key="4">
    <source>
        <dbReference type="SAM" id="MobiDB-lite"/>
    </source>
</evidence>
<feature type="region of interest" description="Disordered" evidence="4">
    <location>
        <begin position="1"/>
        <end position="28"/>
    </location>
</feature>
<dbReference type="InterPro" id="IPR004948">
    <property type="entry name" value="Nuc-triphosphatase_THEP1"/>
</dbReference>
<evidence type="ECO:0000259" key="5">
    <source>
        <dbReference type="SMART" id="SM00382"/>
    </source>
</evidence>
<evidence type="ECO:0000313" key="7">
    <source>
        <dbReference type="Proteomes" id="UP000010411"/>
    </source>
</evidence>
<dbReference type="SMART" id="SM00382">
    <property type="entry name" value="AAA"/>
    <property type="match status" value="1"/>
</dbReference>
<keyword evidence="3" id="KW-0067">ATP-binding</keyword>
<gene>
    <name evidence="6" type="ORF">STRIP9103_01198</name>
</gene>
<reference evidence="6 7" key="1">
    <citation type="submission" date="2012-11" db="EMBL/GenBank/DDBJ databases">
        <authorList>
            <person name="Huguet-Tapia J.C."/>
            <person name="Durkin A.S."/>
            <person name="Pettis G.S."/>
            <person name="Badger J.H."/>
        </authorList>
    </citation>
    <scope>NUCLEOTIDE SEQUENCE [LARGE SCALE GENOMIC DNA]</scope>
    <source>
        <strain evidence="6 7">91-03</strain>
    </source>
</reference>
<dbReference type="InterPro" id="IPR003593">
    <property type="entry name" value="AAA+_ATPase"/>
</dbReference>
<protein>
    <recommendedName>
        <fullName evidence="5">AAA+ ATPase domain-containing protein</fullName>
    </recommendedName>
</protein>
<evidence type="ECO:0000256" key="1">
    <source>
        <dbReference type="ARBA" id="ARBA00022741"/>
    </source>
</evidence>
<sequence>MRHAGPRTSPLGPTTIFRSRCPGRGTADRVHDADQWAAVAAYATGRGDRAILCRPEYVPLARHAWASGAPRRPPEQDGAEPEQDGADTEHDMPTRILLEGRPGVGKTTIVRRLAALLSTRRAVGFTTEEIRHGGTRSGFALETLEGDMRAVLAHVDFPGPPRVGRYGVDLGVMERLALPPLRSAAAEPAPGDLVLIDELGRMELACTAFQETVRILFASDIDIVATVHAHSDPFTDALKQRPDITLVQVTRANRDALPEDLAARLEGP</sequence>
<dbReference type="Gene3D" id="3.40.50.300">
    <property type="entry name" value="P-loop containing nucleotide triphosphate hydrolases"/>
    <property type="match status" value="1"/>
</dbReference>
<keyword evidence="1" id="KW-0547">Nucleotide-binding</keyword>
<dbReference type="GO" id="GO:0017111">
    <property type="term" value="F:ribonucleoside triphosphate phosphatase activity"/>
    <property type="evidence" value="ECO:0007669"/>
    <property type="project" value="InterPro"/>
</dbReference>
<dbReference type="AlphaFoldDB" id="L1KJ46"/>
<name>L1KJ46_9ACTN</name>
<evidence type="ECO:0000256" key="3">
    <source>
        <dbReference type="ARBA" id="ARBA00022840"/>
    </source>
</evidence>
<keyword evidence="7" id="KW-1185">Reference proteome</keyword>
<comment type="caution">
    <text evidence="6">The sequence shown here is derived from an EMBL/GenBank/DDBJ whole genome shotgun (WGS) entry which is preliminary data.</text>
</comment>
<dbReference type="Proteomes" id="UP000010411">
    <property type="component" value="Unassembled WGS sequence"/>
</dbReference>
<dbReference type="InterPro" id="IPR027417">
    <property type="entry name" value="P-loop_NTPase"/>
</dbReference>
<feature type="region of interest" description="Disordered" evidence="4">
    <location>
        <begin position="67"/>
        <end position="91"/>
    </location>
</feature>
<dbReference type="EMBL" id="AEJC01000638">
    <property type="protein sequence ID" value="EKX60617.1"/>
    <property type="molecule type" value="Genomic_DNA"/>
</dbReference>
<organism evidence="6 7">
    <name type="scientific">Streptomyces ipomoeae 91-03</name>
    <dbReference type="NCBI Taxonomy" id="698759"/>
    <lineage>
        <taxon>Bacteria</taxon>
        <taxon>Bacillati</taxon>
        <taxon>Actinomycetota</taxon>
        <taxon>Actinomycetes</taxon>
        <taxon>Kitasatosporales</taxon>
        <taxon>Streptomycetaceae</taxon>
        <taxon>Streptomyces</taxon>
    </lineage>
</organism>
<dbReference type="Pfam" id="PF03266">
    <property type="entry name" value="NTPase_1"/>
    <property type="match status" value="1"/>
</dbReference>
<feature type="domain" description="AAA+ ATPase" evidence="5">
    <location>
        <begin position="92"/>
        <end position="253"/>
    </location>
</feature>
<dbReference type="SUPFAM" id="SSF52540">
    <property type="entry name" value="P-loop containing nucleoside triphosphate hydrolases"/>
    <property type="match status" value="1"/>
</dbReference>
<proteinExistence type="predicted"/>
<accession>L1KJ46</accession>
<evidence type="ECO:0000256" key="2">
    <source>
        <dbReference type="ARBA" id="ARBA00022801"/>
    </source>
</evidence>
<dbReference type="PANTHER" id="PTHR43146">
    <property type="entry name" value="CANCER-RELATED NUCLEOSIDE-TRIPHOSPHATASE"/>
    <property type="match status" value="1"/>
</dbReference>
<keyword evidence="2" id="KW-0378">Hydrolase</keyword>
<evidence type="ECO:0000313" key="6">
    <source>
        <dbReference type="EMBL" id="EKX60617.1"/>
    </source>
</evidence>
<dbReference type="PATRIC" id="fig|698759.3.peg.8644"/>